<accession>A0A5S4GIP5</accession>
<keyword evidence="1" id="KW-0472">Membrane</keyword>
<sequence>MKPLPYREKVVHHHLGVRRRVERPYRVSRTLVAWLWIYVGLLALSLAIVVLLGVLPALGDAR</sequence>
<keyword evidence="3" id="KW-1185">Reference proteome</keyword>
<dbReference type="Proteomes" id="UP000306628">
    <property type="component" value="Unassembled WGS sequence"/>
</dbReference>
<keyword evidence="1" id="KW-0812">Transmembrane</keyword>
<feature type="transmembrane region" description="Helical" evidence="1">
    <location>
        <begin position="33"/>
        <end position="58"/>
    </location>
</feature>
<protein>
    <submittedName>
        <fullName evidence="2">Uncharacterized protein</fullName>
    </submittedName>
</protein>
<comment type="caution">
    <text evidence="2">The sequence shown here is derived from an EMBL/GenBank/DDBJ whole genome shotgun (WGS) entry which is preliminary data.</text>
</comment>
<dbReference type="EMBL" id="VCKX01000067">
    <property type="protein sequence ID" value="TMR32602.1"/>
    <property type="molecule type" value="Genomic_DNA"/>
</dbReference>
<reference evidence="2 3" key="1">
    <citation type="submission" date="2019-05" db="EMBL/GenBank/DDBJ databases">
        <title>Draft genome sequence of Nonomuraea zeae DSM 100528.</title>
        <authorList>
            <person name="Saricaoglu S."/>
            <person name="Isik K."/>
        </authorList>
    </citation>
    <scope>NUCLEOTIDE SEQUENCE [LARGE SCALE GENOMIC DNA]</scope>
    <source>
        <strain evidence="2 3">DSM 100528</strain>
    </source>
</reference>
<dbReference type="RefSeq" id="WP_138691690.1">
    <property type="nucleotide sequence ID" value="NZ_JBHSAZ010000026.1"/>
</dbReference>
<evidence type="ECO:0000256" key="1">
    <source>
        <dbReference type="SAM" id="Phobius"/>
    </source>
</evidence>
<proteinExistence type="predicted"/>
<name>A0A5S4GIP5_9ACTN</name>
<organism evidence="2 3">
    <name type="scientific">Nonomuraea zeae</name>
    <dbReference type="NCBI Taxonomy" id="1642303"/>
    <lineage>
        <taxon>Bacteria</taxon>
        <taxon>Bacillati</taxon>
        <taxon>Actinomycetota</taxon>
        <taxon>Actinomycetes</taxon>
        <taxon>Streptosporangiales</taxon>
        <taxon>Streptosporangiaceae</taxon>
        <taxon>Nonomuraea</taxon>
    </lineage>
</organism>
<dbReference type="AlphaFoldDB" id="A0A5S4GIP5"/>
<keyword evidence="1" id="KW-1133">Transmembrane helix</keyword>
<gene>
    <name evidence="2" type="ORF">ETD85_22230</name>
</gene>
<evidence type="ECO:0000313" key="2">
    <source>
        <dbReference type="EMBL" id="TMR32602.1"/>
    </source>
</evidence>
<evidence type="ECO:0000313" key="3">
    <source>
        <dbReference type="Proteomes" id="UP000306628"/>
    </source>
</evidence>